<dbReference type="InterPro" id="IPR000210">
    <property type="entry name" value="BTB/POZ_dom"/>
</dbReference>
<dbReference type="Gene3D" id="1.25.40.420">
    <property type="match status" value="1"/>
</dbReference>
<organism evidence="5 6">
    <name type="scientific">Ancylostoma ceylanicum</name>
    <dbReference type="NCBI Taxonomy" id="53326"/>
    <lineage>
        <taxon>Eukaryota</taxon>
        <taxon>Metazoa</taxon>
        <taxon>Ecdysozoa</taxon>
        <taxon>Nematoda</taxon>
        <taxon>Chromadorea</taxon>
        <taxon>Rhabditida</taxon>
        <taxon>Rhabditina</taxon>
        <taxon>Rhabditomorpha</taxon>
        <taxon>Strongyloidea</taxon>
        <taxon>Ancylostomatidae</taxon>
        <taxon>Ancylostomatinae</taxon>
        <taxon>Ancylostoma</taxon>
    </lineage>
</organism>
<evidence type="ECO:0000313" key="5">
    <source>
        <dbReference type="EMBL" id="EYC25746.1"/>
    </source>
</evidence>
<dbReference type="Pfam" id="PF00651">
    <property type="entry name" value="BTB"/>
    <property type="match status" value="1"/>
</dbReference>
<dbReference type="PROSITE" id="PS50097">
    <property type="entry name" value="BTB"/>
    <property type="match status" value="1"/>
</dbReference>
<keyword evidence="2" id="KW-0677">Repeat</keyword>
<feature type="region of interest" description="Disordered" evidence="3">
    <location>
        <begin position="42"/>
        <end position="107"/>
    </location>
</feature>
<evidence type="ECO:0000313" key="6">
    <source>
        <dbReference type="Proteomes" id="UP000024635"/>
    </source>
</evidence>
<evidence type="ECO:0000256" key="1">
    <source>
        <dbReference type="ARBA" id="ARBA00022441"/>
    </source>
</evidence>
<feature type="compositionally biased region" description="Basic and acidic residues" evidence="3">
    <location>
        <begin position="76"/>
        <end position="101"/>
    </location>
</feature>
<proteinExistence type="predicted"/>
<dbReference type="InterPro" id="IPR011705">
    <property type="entry name" value="BACK"/>
</dbReference>
<reference evidence="6" key="1">
    <citation type="journal article" date="2015" name="Nat. Genet.">
        <title>The genome and transcriptome of the zoonotic hookworm Ancylostoma ceylanicum identify infection-specific gene families.</title>
        <authorList>
            <person name="Schwarz E.M."/>
            <person name="Hu Y."/>
            <person name="Antoshechkin I."/>
            <person name="Miller M.M."/>
            <person name="Sternberg P.W."/>
            <person name="Aroian R.V."/>
        </authorList>
    </citation>
    <scope>NUCLEOTIDE SEQUENCE</scope>
    <source>
        <strain evidence="6">HY135</strain>
    </source>
</reference>
<name>A0A016VEM3_9BILA</name>
<dbReference type="Pfam" id="PF24681">
    <property type="entry name" value="Kelch_KLHDC2_KLHL20_DRC7"/>
    <property type="match status" value="1"/>
</dbReference>
<dbReference type="SUPFAM" id="SSF54695">
    <property type="entry name" value="POZ domain"/>
    <property type="match status" value="1"/>
</dbReference>
<feature type="domain" description="BTB" evidence="4">
    <location>
        <begin position="224"/>
        <end position="292"/>
    </location>
</feature>
<dbReference type="SMART" id="SM00225">
    <property type="entry name" value="BTB"/>
    <property type="match status" value="1"/>
</dbReference>
<dbReference type="EMBL" id="JARK01001347">
    <property type="protein sequence ID" value="EYC25746.1"/>
    <property type="molecule type" value="Genomic_DNA"/>
</dbReference>
<dbReference type="Pfam" id="PF01344">
    <property type="entry name" value="Kelch_1"/>
    <property type="match status" value="2"/>
</dbReference>
<protein>
    <recommendedName>
        <fullName evidence="4">BTB domain-containing protein</fullName>
    </recommendedName>
</protein>
<keyword evidence="6" id="KW-1185">Reference proteome</keyword>
<comment type="caution">
    <text evidence="5">The sequence shown here is derived from an EMBL/GenBank/DDBJ whole genome shotgun (WGS) entry which is preliminary data.</text>
</comment>
<dbReference type="Proteomes" id="UP000024635">
    <property type="component" value="Unassembled WGS sequence"/>
</dbReference>
<dbReference type="Gene3D" id="3.30.710.10">
    <property type="entry name" value="Potassium Channel Kv1.1, Chain A"/>
    <property type="match status" value="1"/>
</dbReference>
<dbReference type="InterPro" id="IPR011333">
    <property type="entry name" value="SKP1/BTB/POZ_sf"/>
</dbReference>
<evidence type="ECO:0000259" key="4">
    <source>
        <dbReference type="PROSITE" id="PS50097"/>
    </source>
</evidence>
<dbReference type="AlphaFoldDB" id="A0A016VEM3"/>
<dbReference type="Gene3D" id="2.120.10.80">
    <property type="entry name" value="Kelch-type beta propeller"/>
    <property type="match status" value="1"/>
</dbReference>
<dbReference type="PANTHER" id="PTHR24412">
    <property type="entry name" value="KELCH PROTEIN"/>
    <property type="match status" value="1"/>
</dbReference>
<keyword evidence="1" id="KW-0880">Kelch repeat</keyword>
<accession>A0A016VEM3</accession>
<dbReference type="InterPro" id="IPR015915">
    <property type="entry name" value="Kelch-typ_b-propeller"/>
</dbReference>
<evidence type="ECO:0000256" key="2">
    <source>
        <dbReference type="ARBA" id="ARBA00022737"/>
    </source>
</evidence>
<dbReference type="SMART" id="SM00612">
    <property type="entry name" value="Kelch"/>
    <property type="match status" value="5"/>
</dbReference>
<dbReference type="OrthoDB" id="45365at2759"/>
<dbReference type="STRING" id="53326.A0A016VEM3"/>
<dbReference type="Pfam" id="PF07707">
    <property type="entry name" value="BACK"/>
    <property type="match status" value="1"/>
</dbReference>
<sequence length="683" mass="75957">MLSPYLSSRCFVRWAYGHIGLKNQLELPACVQSFIMRSSSSNEQKSSGMVVDSGNEVPKDQQTVDQGPQGDVNETDAEKSTHEINGEVEIHEEAPSRDTSKGGHGQRSWNPTIMAFSRLFIDTISYGGLSCYSRILTTFASAYEKLSYLYSPNKAIESDSKCEGAKDEIASPSDDVIDFVSTISIPSLASLEGEGEPFCVNHEHFLYKEAFTSLDRLRSNGMLCDVELSVGDHRSIAAHKVVLAAVIPYFEAMFAMDMSELKNRNIIIHNLEFEILELFVSYAYCGRLHLNAQNVLKVMFAANFLQLNHVTKKCGDYLRRRLHSSNVLGIRSYCSALNCRPAMEATERFIEKYFKLISRNEEFLQISVDDLVSVLSMDGLYVEGEEKVFEDAVAWIQHDPEERKAFASRILACIRLTNLSPSFLAATVARHPLIRDDPRCKELVYVVGGWNASYLNVVESFDYASLSWTKMAPMPTARSFVSAAFLHKELYVCEGRSENGVTNVVQVFNPEKNKWTSTAAMYKSRVGAAVAVLDGYLYIMGGSDGNSALSFVERFSPDKKQWEKVAAMRSERLHPAVAVLNGKIYVCGGTNAWEDLNSVECFDPAVNRWFSVAPMKVVRSGLSAVAYDNAIYAIAGKNDFSTLASMEVYHKDTNEWEFAAYLTSARGYLGAAVVPISASMLGS</sequence>
<dbReference type="SUPFAM" id="SSF117281">
    <property type="entry name" value="Kelch motif"/>
    <property type="match status" value="1"/>
</dbReference>
<gene>
    <name evidence="5" type="primary">Acey_s0011.g1363</name>
    <name evidence="5" type="ORF">Y032_0011g1363</name>
</gene>
<dbReference type="FunFam" id="1.25.40.420:FF:000001">
    <property type="entry name" value="Kelch-like family member 12"/>
    <property type="match status" value="1"/>
</dbReference>
<dbReference type="InterPro" id="IPR006652">
    <property type="entry name" value="Kelch_1"/>
</dbReference>
<dbReference type="SMART" id="SM00875">
    <property type="entry name" value="BACK"/>
    <property type="match status" value="1"/>
</dbReference>
<dbReference type="PANTHER" id="PTHR24412:SF497">
    <property type="entry name" value="KELCH-LIKE PROTEIN 18"/>
    <property type="match status" value="1"/>
</dbReference>
<evidence type="ECO:0000256" key="3">
    <source>
        <dbReference type="SAM" id="MobiDB-lite"/>
    </source>
</evidence>